<evidence type="ECO:0000256" key="10">
    <source>
        <dbReference type="ARBA" id="ARBA00022927"/>
    </source>
</evidence>
<comment type="catalytic activity">
    <reaction evidence="17">
        <text>ATP + H2O + cellular proteinSide 1 = ADP + phosphate + cellular proteinSide 2.</text>
        <dbReference type="EC" id="7.4.2.8"/>
    </reaction>
</comment>
<dbReference type="GO" id="GO:0046933">
    <property type="term" value="F:proton-transporting ATP synthase activity, rotational mechanism"/>
    <property type="evidence" value="ECO:0007669"/>
    <property type="project" value="TreeGrafter"/>
</dbReference>
<keyword evidence="5" id="KW-0963">Cytoplasm</keyword>
<dbReference type="SUPFAM" id="SSF52540">
    <property type="entry name" value="P-loop containing nucleoside triphosphate hydrolases"/>
    <property type="match status" value="1"/>
</dbReference>
<name>A0A0L7T8A8_9GAMM</name>
<keyword evidence="23" id="KW-1185">Reference proteome</keyword>
<dbReference type="SMART" id="SM00382">
    <property type="entry name" value="AAA"/>
    <property type="match status" value="1"/>
</dbReference>
<comment type="similarity">
    <text evidence="15">Belongs to the ATPase alpha/beta chains family. T3SS ATPase subfamily.</text>
</comment>
<feature type="domain" description="AAA+ ATPase" evidence="19">
    <location>
        <begin position="152"/>
        <end position="333"/>
    </location>
</feature>
<evidence type="ECO:0000256" key="15">
    <source>
        <dbReference type="ARBA" id="ARBA00024342"/>
    </source>
</evidence>
<dbReference type="PROSITE" id="PS00152">
    <property type="entry name" value="ATPASE_ALPHA_BETA"/>
    <property type="match status" value="1"/>
</dbReference>
<keyword evidence="13" id="KW-1006">Bacterial flagellum protein export</keyword>
<dbReference type="EC" id="7.4.2.8" evidence="16"/>
<dbReference type="FunFam" id="3.40.50.12240:FF:000002">
    <property type="entry name" value="Flagellum-specific ATP synthase FliI"/>
    <property type="match status" value="1"/>
</dbReference>
<evidence type="ECO:0000256" key="6">
    <source>
        <dbReference type="ARBA" id="ARBA00022741"/>
    </source>
</evidence>
<dbReference type="Pfam" id="PF00006">
    <property type="entry name" value="ATP-synt_ab"/>
    <property type="match status" value="1"/>
</dbReference>
<evidence type="ECO:0000313" key="23">
    <source>
        <dbReference type="Proteomes" id="UP000037088"/>
    </source>
</evidence>
<comment type="caution">
    <text evidence="20">The sequence shown here is derived from an EMBL/GenBank/DDBJ whole genome shotgun (WGS) entry which is preliminary data.</text>
</comment>
<evidence type="ECO:0000256" key="13">
    <source>
        <dbReference type="ARBA" id="ARBA00023225"/>
    </source>
</evidence>
<organism evidence="20 23">
    <name type="scientific">Winslowiella iniecta</name>
    <dbReference type="NCBI Taxonomy" id="1560201"/>
    <lineage>
        <taxon>Bacteria</taxon>
        <taxon>Pseudomonadati</taxon>
        <taxon>Pseudomonadota</taxon>
        <taxon>Gammaproteobacteria</taxon>
        <taxon>Enterobacterales</taxon>
        <taxon>Erwiniaceae</taxon>
        <taxon>Winslowiella</taxon>
    </lineage>
</organism>
<keyword evidence="14" id="KW-0066">ATP synthesis</keyword>
<evidence type="ECO:0000256" key="11">
    <source>
        <dbReference type="ARBA" id="ARBA00022967"/>
    </source>
</evidence>
<dbReference type="GO" id="GO:0030257">
    <property type="term" value="C:type III protein secretion system complex"/>
    <property type="evidence" value="ECO:0007669"/>
    <property type="project" value="InterPro"/>
</dbReference>
<dbReference type="Proteomes" id="UP000037088">
    <property type="component" value="Unassembled WGS sequence"/>
</dbReference>
<evidence type="ECO:0000256" key="14">
    <source>
        <dbReference type="ARBA" id="ARBA00023310"/>
    </source>
</evidence>
<dbReference type="PATRIC" id="fig|1560201.3.peg.1078"/>
<dbReference type="PANTHER" id="PTHR15184">
    <property type="entry name" value="ATP SYNTHASE"/>
    <property type="match status" value="1"/>
</dbReference>
<dbReference type="OrthoDB" id="9148544at2"/>
<dbReference type="InterPro" id="IPR005714">
    <property type="entry name" value="ATPase_T3SS_FliI/YscN"/>
</dbReference>
<dbReference type="RefSeq" id="WP_052898162.1">
    <property type="nucleotide sequence ID" value="NZ_JRXE01000005.1"/>
</dbReference>
<dbReference type="NCBIfam" id="TIGR01026">
    <property type="entry name" value="fliI_yscN"/>
    <property type="match status" value="1"/>
</dbReference>
<evidence type="ECO:0000313" key="20">
    <source>
        <dbReference type="EMBL" id="KOC91599.1"/>
    </source>
</evidence>
<keyword evidence="12" id="KW-0406">Ion transport</keyword>
<evidence type="ECO:0000256" key="7">
    <source>
        <dbReference type="ARBA" id="ARBA00022781"/>
    </source>
</evidence>
<dbReference type="EMBL" id="JRXF01000005">
    <property type="protein sequence ID" value="KOC94450.1"/>
    <property type="molecule type" value="Genomic_DNA"/>
</dbReference>
<dbReference type="AlphaFoldDB" id="A0A0L7T8A8"/>
<keyword evidence="6" id="KW-0547">Nucleotide-binding</keyword>
<dbReference type="InterPro" id="IPR004100">
    <property type="entry name" value="ATPase_F1/V1/A1_a/bsu_N"/>
</dbReference>
<protein>
    <recommendedName>
        <fullName evidence="3">Flagellum-specific ATP synthase</fullName>
        <ecNumber evidence="2">7.1.2.2</ecNumber>
        <ecNumber evidence="16">7.4.2.8</ecNumber>
    </recommendedName>
</protein>
<evidence type="ECO:0000259" key="19">
    <source>
        <dbReference type="SMART" id="SM00382"/>
    </source>
</evidence>
<evidence type="ECO:0000313" key="22">
    <source>
        <dbReference type="Proteomes" id="UP000036851"/>
    </source>
</evidence>
<evidence type="ECO:0000256" key="16">
    <source>
        <dbReference type="ARBA" id="ARBA00024382"/>
    </source>
</evidence>
<dbReference type="GO" id="GO:0016887">
    <property type="term" value="F:ATP hydrolysis activity"/>
    <property type="evidence" value="ECO:0007669"/>
    <property type="project" value="InterPro"/>
</dbReference>
<evidence type="ECO:0000256" key="5">
    <source>
        <dbReference type="ARBA" id="ARBA00022490"/>
    </source>
</evidence>
<dbReference type="GO" id="GO:0005524">
    <property type="term" value="F:ATP binding"/>
    <property type="evidence" value="ECO:0007669"/>
    <property type="project" value="UniProtKB-KW"/>
</dbReference>
<proteinExistence type="inferred from homology"/>
<evidence type="ECO:0000256" key="1">
    <source>
        <dbReference type="ARBA" id="ARBA00004496"/>
    </source>
</evidence>
<dbReference type="GO" id="GO:0005737">
    <property type="term" value="C:cytoplasm"/>
    <property type="evidence" value="ECO:0007669"/>
    <property type="project" value="UniProtKB-SubCell"/>
</dbReference>
<dbReference type="InterPro" id="IPR020003">
    <property type="entry name" value="ATPase_a/bsu_AS"/>
</dbReference>
<evidence type="ECO:0000256" key="2">
    <source>
        <dbReference type="ARBA" id="ARBA00012473"/>
    </source>
</evidence>
<keyword evidence="11" id="KW-1278">Translocase</keyword>
<dbReference type="InterPro" id="IPR040627">
    <property type="entry name" value="T3SS_ATPase_C"/>
</dbReference>
<dbReference type="Pfam" id="PF18269">
    <property type="entry name" value="T3SS_ATPase_C"/>
    <property type="match status" value="1"/>
</dbReference>
<reference evidence="22 23" key="1">
    <citation type="journal article" date="2015" name="Int. J. Syst. Evol. Microbiol.">
        <title>Erwinia iniecta sp. nov., isolated from Russian wheat aphids (Diuraphis noxia).</title>
        <authorList>
            <person name="Campillo T."/>
            <person name="Luna E."/>
            <person name="Portier P."/>
            <person name="Fischer-Le Saux M."/>
            <person name="Lapitan N."/>
            <person name="Tisserat N.A."/>
            <person name="Leach J.E."/>
        </authorList>
    </citation>
    <scope>NUCLEOTIDE SEQUENCE [LARGE SCALE GENOMIC DNA]</scope>
    <source>
        <strain evidence="20 23">B120</strain>
        <strain evidence="21 22">B149</strain>
    </source>
</reference>
<comment type="function">
    <text evidence="18">Probable catalytic subunit of a protein translocase for flagellum-specific export, or a proton translocase involved in local circuits at the flagellum. May be involved in a specialized protein export pathway that proceeds without signal peptide cleavage.</text>
</comment>
<keyword evidence="10" id="KW-0653">Protein transport</keyword>
<evidence type="ECO:0000256" key="8">
    <source>
        <dbReference type="ARBA" id="ARBA00022795"/>
    </source>
</evidence>
<evidence type="ECO:0000256" key="3">
    <source>
        <dbReference type="ARBA" id="ARBA00020580"/>
    </source>
</evidence>
<evidence type="ECO:0000256" key="18">
    <source>
        <dbReference type="ARBA" id="ARBA00037170"/>
    </source>
</evidence>
<dbReference type="CDD" id="cd01426">
    <property type="entry name" value="ATP-synt_F1_V1_A1_AB_FliI_N"/>
    <property type="match status" value="1"/>
</dbReference>
<evidence type="ECO:0000313" key="21">
    <source>
        <dbReference type="EMBL" id="KOC94450.1"/>
    </source>
</evidence>
<dbReference type="InterPro" id="IPR000194">
    <property type="entry name" value="ATPase_F1/V1/A1_a/bsu_nucl-bd"/>
</dbReference>
<dbReference type="PANTHER" id="PTHR15184:SF9">
    <property type="entry name" value="SPI-1 TYPE 3 SECRETION SYSTEM ATPASE"/>
    <property type="match status" value="1"/>
</dbReference>
<dbReference type="EC" id="7.1.2.2" evidence="2"/>
<dbReference type="GO" id="GO:0044781">
    <property type="term" value="P:bacterial-type flagellum organization"/>
    <property type="evidence" value="ECO:0007669"/>
    <property type="project" value="UniProtKB-KW"/>
</dbReference>
<comment type="subcellular location">
    <subcellularLocation>
        <location evidence="1">Cytoplasm</location>
    </subcellularLocation>
</comment>
<dbReference type="InterPro" id="IPR050053">
    <property type="entry name" value="ATPase_alpha/beta_chains"/>
</dbReference>
<gene>
    <name evidence="20" type="ORF">NG42_05005</name>
    <name evidence="21" type="ORF">NG43_04500</name>
</gene>
<sequence length="430" mass="47313">MPWQTLVRYQAHPLRVTGPILEARLTGVTIGEVCNVLKSDRDKTLVARAQVLGFERDSTILSLIGSSEGLSRDIVISPTGHGLMMEVSAMLTGAVLTPSGTVSERLSPAAEDTAVERRPINASPPAWDQRCGIHELLITGIRAIDGLLSCGIGQRMGIFAAAGCGKTTLMQMLINNADADVFVVALIGERGREVTEFVEALRRMERKSRCVVVYATSDYPALDRVNAASVAMTIAEYFRDSGRNVLLFLDSITRYARALRDVALAAGEPPARRGYPASVFEKLPALLERPGKTQRGSISAFFTILLENEEESDPVAEEIRSILDGHIWLSRKLASKNHYPAIDVLRSVSRVCQRVTSDGHQAYASNIRNMLARIEELQVLIDFGEYQPGVNPDNDMAFNASAEIRRFLCQPVEEQFALTDTLIRMQQLVK</sequence>
<dbReference type="Gene3D" id="3.40.50.12240">
    <property type="match status" value="1"/>
</dbReference>
<evidence type="ECO:0000256" key="4">
    <source>
        <dbReference type="ARBA" id="ARBA00022448"/>
    </source>
</evidence>
<keyword evidence="9" id="KW-0067">ATP-binding</keyword>
<keyword evidence="8" id="KW-1005">Bacterial flagellum biogenesis</keyword>
<evidence type="ECO:0000256" key="9">
    <source>
        <dbReference type="ARBA" id="ARBA00022840"/>
    </source>
</evidence>
<keyword evidence="7" id="KW-0375">Hydrogen ion transport</keyword>
<evidence type="ECO:0000256" key="17">
    <source>
        <dbReference type="ARBA" id="ARBA00034006"/>
    </source>
</evidence>
<accession>A0A0L7T8A8</accession>
<dbReference type="Pfam" id="PF02874">
    <property type="entry name" value="ATP-synt_ab_N"/>
    <property type="match status" value="1"/>
</dbReference>
<dbReference type="STRING" id="1560201.NG42_05005"/>
<dbReference type="InterPro" id="IPR027417">
    <property type="entry name" value="P-loop_NTPase"/>
</dbReference>
<dbReference type="GO" id="GO:0008564">
    <property type="term" value="F:protein-exporting ATPase activity"/>
    <property type="evidence" value="ECO:0007669"/>
    <property type="project" value="UniProtKB-EC"/>
</dbReference>
<dbReference type="Proteomes" id="UP000036851">
    <property type="component" value="Unassembled WGS sequence"/>
</dbReference>
<dbReference type="GO" id="GO:0030254">
    <property type="term" value="P:protein secretion by the type III secretion system"/>
    <property type="evidence" value="ECO:0007669"/>
    <property type="project" value="InterPro"/>
</dbReference>
<dbReference type="InterPro" id="IPR003593">
    <property type="entry name" value="AAA+_ATPase"/>
</dbReference>
<dbReference type="NCBIfam" id="NF006012">
    <property type="entry name" value="PRK08149.1"/>
    <property type="match status" value="1"/>
</dbReference>
<keyword evidence="4" id="KW-0813">Transport</keyword>
<evidence type="ECO:0000256" key="12">
    <source>
        <dbReference type="ARBA" id="ARBA00023065"/>
    </source>
</evidence>
<dbReference type="EMBL" id="JRXE01000005">
    <property type="protein sequence ID" value="KOC91599.1"/>
    <property type="molecule type" value="Genomic_DNA"/>
</dbReference>